<feature type="domain" description="WLM" evidence="7">
    <location>
        <begin position="8"/>
        <end position="251"/>
    </location>
</feature>
<evidence type="ECO:0000313" key="8">
    <source>
        <dbReference type="EMBL" id="KAH8092588.1"/>
    </source>
</evidence>
<dbReference type="OrthoDB" id="447842at2759"/>
<evidence type="ECO:0000256" key="4">
    <source>
        <dbReference type="PROSITE-ProRule" id="PRU00322"/>
    </source>
</evidence>
<proteinExistence type="predicted"/>
<feature type="region of interest" description="Disordered" evidence="5">
    <location>
        <begin position="171"/>
        <end position="224"/>
    </location>
</feature>
<feature type="region of interest" description="Disordered" evidence="5">
    <location>
        <begin position="1"/>
        <end position="23"/>
    </location>
</feature>
<dbReference type="PANTHER" id="PTHR46622:SF1">
    <property type="entry name" value="DNA-DEPENDENT METALLOPROTEASE WSS1"/>
    <property type="match status" value="1"/>
</dbReference>
<organism evidence="8 9">
    <name type="scientific">Cristinia sonorae</name>
    <dbReference type="NCBI Taxonomy" id="1940300"/>
    <lineage>
        <taxon>Eukaryota</taxon>
        <taxon>Fungi</taxon>
        <taxon>Dikarya</taxon>
        <taxon>Basidiomycota</taxon>
        <taxon>Agaricomycotina</taxon>
        <taxon>Agaricomycetes</taxon>
        <taxon>Agaricomycetidae</taxon>
        <taxon>Agaricales</taxon>
        <taxon>Pleurotineae</taxon>
        <taxon>Stephanosporaceae</taxon>
        <taxon>Cristinia</taxon>
    </lineage>
</organism>
<feature type="compositionally biased region" description="Basic and acidic residues" evidence="5">
    <location>
        <begin position="1"/>
        <end position="11"/>
    </location>
</feature>
<dbReference type="InterPro" id="IPR053000">
    <property type="entry name" value="WSS1-like_metalloprotease"/>
</dbReference>
<dbReference type="PROSITE" id="PS01358">
    <property type="entry name" value="ZF_RANBP2_1"/>
    <property type="match status" value="1"/>
</dbReference>
<comment type="caution">
    <text evidence="8">The sequence shown here is derived from an EMBL/GenBank/DDBJ whole genome shotgun (WGS) entry which is preliminary data.</text>
</comment>
<dbReference type="GO" id="GO:0008237">
    <property type="term" value="F:metallopeptidase activity"/>
    <property type="evidence" value="ECO:0007669"/>
    <property type="project" value="TreeGrafter"/>
</dbReference>
<evidence type="ECO:0000256" key="5">
    <source>
        <dbReference type="SAM" id="MobiDB-lite"/>
    </source>
</evidence>
<evidence type="ECO:0000259" key="6">
    <source>
        <dbReference type="PROSITE" id="PS50199"/>
    </source>
</evidence>
<evidence type="ECO:0000259" key="7">
    <source>
        <dbReference type="PROSITE" id="PS51397"/>
    </source>
</evidence>
<name>A0A8K0UIW9_9AGAR</name>
<keyword evidence="2 4" id="KW-0863">Zinc-finger</keyword>
<evidence type="ECO:0000256" key="1">
    <source>
        <dbReference type="ARBA" id="ARBA00022723"/>
    </source>
</evidence>
<dbReference type="PROSITE" id="PS51397">
    <property type="entry name" value="WLM"/>
    <property type="match status" value="1"/>
</dbReference>
<feature type="compositionally biased region" description="Basic and acidic residues" evidence="5">
    <location>
        <begin position="438"/>
        <end position="456"/>
    </location>
</feature>
<dbReference type="InterPro" id="IPR013536">
    <property type="entry name" value="WLM_dom"/>
</dbReference>
<accession>A0A8K0UIW9</accession>
<evidence type="ECO:0000313" key="9">
    <source>
        <dbReference type="Proteomes" id="UP000813824"/>
    </source>
</evidence>
<feature type="region of interest" description="Disordered" evidence="5">
    <location>
        <begin position="416"/>
        <end position="473"/>
    </location>
</feature>
<keyword evidence="9" id="KW-1185">Reference proteome</keyword>
<feature type="domain" description="RanBP2-type" evidence="6">
    <location>
        <begin position="471"/>
        <end position="501"/>
    </location>
</feature>
<dbReference type="PROSITE" id="PS50199">
    <property type="entry name" value="ZF_RANBP2_2"/>
    <property type="match status" value="1"/>
</dbReference>
<feature type="region of interest" description="Disordered" evidence="5">
    <location>
        <begin position="258"/>
        <end position="303"/>
    </location>
</feature>
<sequence>MVHSRINERETNPNPHVNFITPLPRPDQEDARQLLRALAAQVRPVMKAHGFVINSFEEYEYNRVFAGRNWNNGECVEIVLRGPTGAYYSSSWLLGTLCHELAHIKHMNHGPAFQALWSQLREEVRQLQSKGYYGDGYWSSGQRLADSVIVGGSNGASGALPEYMCGGAQTRERPTYRKRRLSNPGNKPARAVRKPKPGSRVTAKGTFKGEGHALNEGMGGEDKLKGVGFKKKAASNRAREERALAAEKRLRALTREVAVSSNAISHESDDESDSQTDGEEETDKDRRRAMLDTMSQSDLDTVKTSRSDTFIDDFFFPLSQIAGTSRLGNDGATDAADVKPRAEIKAVTPSGSSSTLSSSSKGKRPLRQSSIQLGDDIEQEESSGASSKPVPLPRKRQKISYGSIVADEVRFRKKESLGLTDPGRQLGDSRNSSLSGEKSNHPRDRGATSDGRRGQESEIVDLTEERHDEGGDGSSWTCGVCTLMNQPLHLACDACGIPRGEVFSR</sequence>
<dbReference type="InterPro" id="IPR001876">
    <property type="entry name" value="Znf_RanBP2"/>
</dbReference>
<dbReference type="SUPFAM" id="SSF90209">
    <property type="entry name" value="Ran binding protein zinc finger-like"/>
    <property type="match status" value="1"/>
</dbReference>
<feature type="compositionally biased region" description="Polar residues" evidence="5">
    <location>
        <begin position="428"/>
        <end position="437"/>
    </location>
</feature>
<evidence type="ECO:0000256" key="3">
    <source>
        <dbReference type="ARBA" id="ARBA00022833"/>
    </source>
</evidence>
<dbReference type="Pfam" id="PF08325">
    <property type="entry name" value="WLM"/>
    <property type="match status" value="1"/>
</dbReference>
<dbReference type="Gene3D" id="2.30.30.380">
    <property type="entry name" value="Zn-finger domain of Sec23/24"/>
    <property type="match status" value="1"/>
</dbReference>
<dbReference type="GO" id="GO:0008270">
    <property type="term" value="F:zinc ion binding"/>
    <property type="evidence" value="ECO:0007669"/>
    <property type="project" value="UniProtKB-KW"/>
</dbReference>
<dbReference type="EMBL" id="JAEVFJ010000031">
    <property type="protein sequence ID" value="KAH8092588.1"/>
    <property type="molecule type" value="Genomic_DNA"/>
</dbReference>
<dbReference type="AlphaFoldDB" id="A0A8K0UIW9"/>
<dbReference type="PANTHER" id="PTHR46622">
    <property type="entry name" value="DNA-DEPENDENT METALLOPROTEASE WSS1"/>
    <property type="match status" value="1"/>
</dbReference>
<dbReference type="InterPro" id="IPR036443">
    <property type="entry name" value="Znf_RanBP2_sf"/>
</dbReference>
<dbReference type="GO" id="GO:0006281">
    <property type="term" value="P:DNA repair"/>
    <property type="evidence" value="ECO:0007669"/>
    <property type="project" value="TreeGrafter"/>
</dbReference>
<dbReference type="Gene3D" id="3.30.2010.10">
    <property type="entry name" value="Metalloproteases ('zincins'), catalytic domain"/>
    <property type="match status" value="1"/>
</dbReference>
<keyword evidence="3" id="KW-0862">Zinc</keyword>
<dbReference type="GO" id="GO:0005634">
    <property type="term" value="C:nucleus"/>
    <property type="evidence" value="ECO:0007669"/>
    <property type="project" value="TreeGrafter"/>
</dbReference>
<evidence type="ECO:0000256" key="2">
    <source>
        <dbReference type="ARBA" id="ARBA00022771"/>
    </source>
</evidence>
<feature type="compositionally biased region" description="Low complexity" evidence="5">
    <location>
        <begin position="350"/>
        <end position="360"/>
    </location>
</feature>
<reference evidence="8" key="1">
    <citation type="journal article" date="2021" name="New Phytol.">
        <title>Evolutionary innovations through gain and loss of genes in the ectomycorrhizal Boletales.</title>
        <authorList>
            <person name="Wu G."/>
            <person name="Miyauchi S."/>
            <person name="Morin E."/>
            <person name="Kuo A."/>
            <person name="Drula E."/>
            <person name="Varga T."/>
            <person name="Kohler A."/>
            <person name="Feng B."/>
            <person name="Cao Y."/>
            <person name="Lipzen A."/>
            <person name="Daum C."/>
            <person name="Hundley H."/>
            <person name="Pangilinan J."/>
            <person name="Johnson J."/>
            <person name="Barry K."/>
            <person name="LaButti K."/>
            <person name="Ng V."/>
            <person name="Ahrendt S."/>
            <person name="Min B."/>
            <person name="Choi I.G."/>
            <person name="Park H."/>
            <person name="Plett J.M."/>
            <person name="Magnuson J."/>
            <person name="Spatafora J.W."/>
            <person name="Nagy L.G."/>
            <person name="Henrissat B."/>
            <person name="Grigoriev I.V."/>
            <person name="Yang Z.L."/>
            <person name="Xu J."/>
            <person name="Martin F.M."/>
        </authorList>
    </citation>
    <scope>NUCLEOTIDE SEQUENCE</scope>
    <source>
        <strain evidence="8">KKN 215</strain>
    </source>
</reference>
<protein>
    <submittedName>
        <fullName evidence="8">WLM-domain-containing protein</fullName>
    </submittedName>
</protein>
<gene>
    <name evidence="8" type="ORF">BXZ70DRAFT_898093</name>
</gene>
<feature type="region of interest" description="Disordered" evidence="5">
    <location>
        <begin position="343"/>
        <end position="396"/>
    </location>
</feature>
<feature type="compositionally biased region" description="Acidic residues" evidence="5">
    <location>
        <begin position="268"/>
        <end position="282"/>
    </location>
</feature>
<dbReference type="Proteomes" id="UP000813824">
    <property type="component" value="Unassembled WGS sequence"/>
</dbReference>
<keyword evidence="1" id="KW-0479">Metal-binding</keyword>